<evidence type="ECO:0000313" key="3">
    <source>
        <dbReference type="EMBL" id="MEM5551588.1"/>
    </source>
</evidence>
<sequence>MLVEIAIADAYGAGFEFVDQEIISAENNLETFRAHQLSNIAGCYTDDTQMSLALSELMLNDVDWTEAHIAEAFFQCYKRDPVHGYAKRLQTAFSEARNADHFARLVKTDSFGNGAMMRAVPIGFFKDEVVVIRNATIQARVTHDHQIAVDAAVCIALAAHAGLHCKATLKTLPEYLASQGYEIDLNWQGRVRAVSGDTLSAVMSNLTRHFSYEALIKSAVDCGGDTDSVASISCGIASCYDGVDKTLPNKLVTNFSKDDFGLDYLRDLDIQLKNKFL</sequence>
<comment type="caution">
    <text evidence="3">The sequence shown here is derived from an EMBL/GenBank/DDBJ whole genome shotgun (WGS) entry which is preliminary data.</text>
</comment>
<dbReference type="GO" id="GO:0016798">
    <property type="term" value="F:hydrolase activity, acting on glycosyl bonds"/>
    <property type="evidence" value="ECO:0007669"/>
    <property type="project" value="UniProtKB-KW"/>
</dbReference>
<keyword evidence="3" id="KW-0326">Glycosidase</keyword>
<evidence type="ECO:0000313" key="4">
    <source>
        <dbReference type="Proteomes" id="UP001388366"/>
    </source>
</evidence>
<proteinExistence type="inferred from homology"/>
<dbReference type="Pfam" id="PF03747">
    <property type="entry name" value="ADP_ribosyl_GH"/>
    <property type="match status" value="1"/>
</dbReference>
<organism evidence="3 4">
    <name type="scientific">Pseudoalteromonas neustonica</name>
    <dbReference type="NCBI Taxonomy" id="1840331"/>
    <lineage>
        <taxon>Bacteria</taxon>
        <taxon>Pseudomonadati</taxon>
        <taxon>Pseudomonadota</taxon>
        <taxon>Gammaproteobacteria</taxon>
        <taxon>Alteromonadales</taxon>
        <taxon>Pseudoalteromonadaceae</taxon>
        <taxon>Pseudoalteromonas</taxon>
    </lineage>
</organism>
<dbReference type="RefSeq" id="WP_170174508.1">
    <property type="nucleotide sequence ID" value="NZ_JBBMQU010000022.1"/>
</dbReference>
<gene>
    <name evidence="3" type="ORF">WNY63_12690</name>
</gene>
<name>A0ABU9U3I0_9GAMM</name>
<dbReference type="EC" id="3.2.2.-" evidence="3"/>
<comment type="similarity">
    <text evidence="1">Belongs to the ADP-ribosylglycohydrolase family.</text>
</comment>
<dbReference type="EMBL" id="JBBMQU010000022">
    <property type="protein sequence ID" value="MEM5551588.1"/>
    <property type="molecule type" value="Genomic_DNA"/>
</dbReference>
<dbReference type="InterPro" id="IPR005502">
    <property type="entry name" value="Ribosyl_crysJ1"/>
</dbReference>
<protein>
    <submittedName>
        <fullName evidence="3">ADP-ribosylglycohydrolase family protein</fullName>
        <ecNumber evidence="3">3.2.2.-</ecNumber>
    </submittedName>
</protein>
<evidence type="ECO:0000256" key="1">
    <source>
        <dbReference type="ARBA" id="ARBA00010702"/>
    </source>
</evidence>
<dbReference type="InterPro" id="IPR050792">
    <property type="entry name" value="ADP-ribosylglycohydrolase"/>
</dbReference>
<keyword evidence="4" id="KW-1185">Reference proteome</keyword>
<dbReference type="Proteomes" id="UP001388366">
    <property type="component" value="Unassembled WGS sequence"/>
</dbReference>
<accession>A0ABU9U3I0</accession>
<reference evidence="3 4" key="1">
    <citation type="submission" date="2024-03" db="EMBL/GenBank/DDBJ databases">
        <title>Community enrichment and isolation of bacterial strains for fucoidan degradation.</title>
        <authorList>
            <person name="Sichert A."/>
        </authorList>
    </citation>
    <scope>NUCLEOTIDE SEQUENCE [LARGE SCALE GENOMIC DNA]</scope>
    <source>
        <strain evidence="3 4">AS81</strain>
    </source>
</reference>
<dbReference type="Gene3D" id="1.10.4080.10">
    <property type="entry name" value="ADP-ribosylation/Crystallin J1"/>
    <property type="match status" value="1"/>
</dbReference>
<evidence type="ECO:0000256" key="2">
    <source>
        <dbReference type="ARBA" id="ARBA00022801"/>
    </source>
</evidence>
<dbReference type="PANTHER" id="PTHR16222:SF24">
    <property type="entry name" value="ADP-RIBOSYLHYDROLASE ARH3"/>
    <property type="match status" value="1"/>
</dbReference>
<dbReference type="InterPro" id="IPR036705">
    <property type="entry name" value="Ribosyl_crysJ1_sf"/>
</dbReference>
<dbReference type="SUPFAM" id="SSF101478">
    <property type="entry name" value="ADP-ribosylglycohydrolase"/>
    <property type="match status" value="1"/>
</dbReference>
<keyword evidence="2 3" id="KW-0378">Hydrolase</keyword>
<dbReference type="PANTHER" id="PTHR16222">
    <property type="entry name" value="ADP-RIBOSYLGLYCOHYDROLASE"/>
    <property type="match status" value="1"/>
</dbReference>